<accession>A0A6G4WY53</accession>
<reference evidence="2 3" key="1">
    <citation type="submission" date="2020-02" db="EMBL/GenBank/DDBJ databases">
        <title>Whole-genome analyses of novel actinobacteria.</title>
        <authorList>
            <person name="Sahin N."/>
            <person name="Tatar D."/>
        </authorList>
    </citation>
    <scope>NUCLEOTIDE SEQUENCE [LARGE SCALE GENOMIC DNA]</scope>
    <source>
        <strain evidence="2 3">SB3404</strain>
    </source>
</reference>
<dbReference type="PROSITE" id="PS00307">
    <property type="entry name" value="LECTIN_LEGUME_BETA"/>
    <property type="match status" value="1"/>
</dbReference>
<protein>
    <submittedName>
        <fullName evidence="2">Uncharacterized protein</fullName>
    </submittedName>
</protein>
<dbReference type="Proteomes" id="UP000477722">
    <property type="component" value="Unassembled WGS sequence"/>
</dbReference>
<dbReference type="InterPro" id="IPR019825">
    <property type="entry name" value="Lectin_legB_Mn/Ca_BS"/>
</dbReference>
<organism evidence="2 3">
    <name type="scientific">Streptomyces boncukensis</name>
    <dbReference type="NCBI Taxonomy" id="2711219"/>
    <lineage>
        <taxon>Bacteria</taxon>
        <taxon>Bacillati</taxon>
        <taxon>Actinomycetota</taxon>
        <taxon>Actinomycetes</taxon>
        <taxon>Kitasatosporales</taxon>
        <taxon>Streptomycetaceae</taxon>
        <taxon>Streptomyces</taxon>
    </lineage>
</organism>
<name>A0A6G4WY53_9ACTN</name>
<proteinExistence type="predicted"/>
<gene>
    <name evidence="2" type="ORF">G5C65_17755</name>
</gene>
<keyword evidence="3" id="KW-1185">Reference proteome</keyword>
<evidence type="ECO:0000313" key="3">
    <source>
        <dbReference type="Proteomes" id="UP000477722"/>
    </source>
</evidence>
<comment type="caution">
    <text evidence="2">The sequence shown here is derived from an EMBL/GenBank/DDBJ whole genome shotgun (WGS) entry which is preliminary data.</text>
</comment>
<dbReference type="RefSeq" id="WP_165299835.1">
    <property type="nucleotide sequence ID" value="NZ_JAAKZZ010000172.1"/>
</dbReference>
<feature type="region of interest" description="Disordered" evidence="1">
    <location>
        <begin position="33"/>
        <end position="70"/>
    </location>
</feature>
<dbReference type="EMBL" id="JAAKZZ010000172">
    <property type="protein sequence ID" value="NGO70165.1"/>
    <property type="molecule type" value="Genomic_DNA"/>
</dbReference>
<dbReference type="AlphaFoldDB" id="A0A6G4WY53"/>
<evidence type="ECO:0000256" key="1">
    <source>
        <dbReference type="SAM" id="MobiDB-lite"/>
    </source>
</evidence>
<evidence type="ECO:0000313" key="2">
    <source>
        <dbReference type="EMBL" id="NGO70165.1"/>
    </source>
</evidence>
<sequence length="124" mass="13329">MVAMNRSFLDGEDNGITVDLDSYRSEKAAKLAMRQMREAPGECPSGGGKQGVDFSIRDWTDPPRAGAESQGNRLVVMGSSYGSVQVRVGATVVYATFDGKEDPGLVSRVTRRSAERLAAASRRS</sequence>